<organism evidence="1 2">
    <name type="scientific">Aspergillus melleus</name>
    <dbReference type="NCBI Taxonomy" id="138277"/>
    <lineage>
        <taxon>Eukaryota</taxon>
        <taxon>Fungi</taxon>
        <taxon>Dikarya</taxon>
        <taxon>Ascomycota</taxon>
        <taxon>Pezizomycotina</taxon>
        <taxon>Eurotiomycetes</taxon>
        <taxon>Eurotiomycetidae</taxon>
        <taxon>Eurotiales</taxon>
        <taxon>Aspergillaceae</taxon>
        <taxon>Aspergillus</taxon>
        <taxon>Aspergillus subgen. Circumdati</taxon>
    </lineage>
</organism>
<evidence type="ECO:0000313" key="1">
    <source>
        <dbReference type="EMBL" id="KAK1148741.1"/>
    </source>
</evidence>
<accession>A0ACC3BD93</accession>
<comment type="caution">
    <text evidence="1">The sequence shown here is derived from an EMBL/GenBank/DDBJ whole genome shotgun (WGS) entry which is preliminary data.</text>
</comment>
<reference evidence="1 2" key="1">
    <citation type="journal article" date="2023" name="ACS Omega">
        <title>Identification of the Neoaspergillic Acid Biosynthesis Gene Cluster by Establishing an In Vitro CRISPR-Ribonucleoprotein Genetic System in Aspergillus melleus.</title>
        <authorList>
            <person name="Yuan B."/>
            <person name="Grau M.F."/>
            <person name="Murata R.M."/>
            <person name="Torok T."/>
            <person name="Venkateswaran K."/>
            <person name="Stajich J.E."/>
            <person name="Wang C.C.C."/>
        </authorList>
    </citation>
    <scope>NUCLEOTIDE SEQUENCE [LARGE SCALE GENOMIC DNA]</scope>
    <source>
        <strain evidence="1 2">IMV 1140</strain>
    </source>
</reference>
<dbReference type="EMBL" id="JAOPJF010000006">
    <property type="protein sequence ID" value="KAK1148741.1"/>
    <property type="molecule type" value="Genomic_DNA"/>
</dbReference>
<sequence length="445" mass="49569">MDEKKTYLDSKDAKNAVGIHRGPLPENGEGYDIEHIETADTITLEKVKRTPTQNLRRHWARFWCCYTFFSIIFLVIFLPIFFLVIIPAIAQRVVDNSTLLLVKADVMHPRPESVQLTIESALKLPLGVPVRIDPMTLELFNRASPGNGTWGKLYLKDYVISGNTTLGVDKQFTPLNVAEWTQYVHNVVFMKHGPLSVWGKTTAYLGQIKNHVTMDKDIPQNTLNSFEGFAIKDTQLLLPPREDGTNLIANATLPNPSVLTLEIGTTTLDVKSGDLVIGNATLDNLILRPGNHSTPVHGMLDLRVLIKNLRSVLATQLESIRDGTLTLDTVGKTVFYDGTEVPYYTNVMKNLTMTAQVPLAGLITNTLRGVLRPNGTNIFAEAADNMNMTEEGQEMLDNIAGKARDESSTESSLKARSFEDQIWDDLINDPEKRENILNVIEGLNL</sequence>
<dbReference type="Proteomes" id="UP001177260">
    <property type="component" value="Unassembled WGS sequence"/>
</dbReference>
<proteinExistence type="predicted"/>
<protein>
    <submittedName>
        <fullName evidence="1">Uncharacterized protein</fullName>
    </submittedName>
</protein>
<keyword evidence="2" id="KW-1185">Reference proteome</keyword>
<gene>
    <name evidence="1" type="ORF">N8T08_008626</name>
</gene>
<name>A0ACC3BD93_9EURO</name>
<evidence type="ECO:0000313" key="2">
    <source>
        <dbReference type="Proteomes" id="UP001177260"/>
    </source>
</evidence>